<evidence type="ECO:0000313" key="1">
    <source>
        <dbReference type="EMBL" id="EHP68772.1"/>
    </source>
</evidence>
<gene>
    <name evidence="1" type="ORF">MetMK1DRAFT_00032170</name>
</gene>
<dbReference type="HOGENOM" id="CLU_2177744_0_0_2"/>
<organism evidence="1 2">
    <name type="scientific">Metallosphaera yellowstonensis MK1</name>
    <dbReference type="NCBI Taxonomy" id="671065"/>
    <lineage>
        <taxon>Archaea</taxon>
        <taxon>Thermoproteota</taxon>
        <taxon>Thermoprotei</taxon>
        <taxon>Sulfolobales</taxon>
        <taxon>Sulfolobaceae</taxon>
        <taxon>Metallosphaera</taxon>
    </lineage>
</organism>
<dbReference type="Pfam" id="PF13710">
    <property type="entry name" value="ACT_5"/>
    <property type="match status" value="1"/>
</dbReference>
<reference evidence="1 2" key="1">
    <citation type="submission" date="2012-01" db="EMBL/GenBank/DDBJ databases">
        <title>Improved High-Quality Draft sequence of Metallosphaera yellowstonensis MK1.</title>
        <authorList>
            <consortium name="US DOE Joint Genome Institute"/>
            <person name="Lucas S."/>
            <person name="Han J."/>
            <person name="Cheng J.-F."/>
            <person name="Goodwin L."/>
            <person name="Pitluck S."/>
            <person name="Peters L."/>
            <person name="Teshima H."/>
            <person name="Detter J.C."/>
            <person name="Han C."/>
            <person name="Tapia R."/>
            <person name="Land M."/>
            <person name="Hauser L."/>
            <person name="Kyrpides N."/>
            <person name="Kozubal M."/>
            <person name="Macur R.E."/>
            <person name="Jay Z."/>
            <person name="Inskeep W."/>
            <person name="Woyke T."/>
        </authorList>
    </citation>
    <scope>NUCLEOTIDE SEQUENCE [LARGE SCALE GENOMIC DNA]</scope>
    <source>
        <strain evidence="1 2">MK1</strain>
    </source>
</reference>
<accession>H2C9E6</accession>
<dbReference type="eggNOG" id="arCOG05991">
    <property type="taxonomic scope" value="Archaea"/>
</dbReference>
<sequence length="129" mass="14873">MTQGKVVRVYGYYRDPGFLERVMGALRKLWVDVEWIQARRVNDDGLYEVLMELKETKNTYLAILNLSKMVDVDRVEILEDAKVISHSFDNTGNPSQSDSNDGRVIIIYVPVFSKVTGYSWGESYSKDIR</sequence>
<proteinExistence type="predicted"/>
<keyword evidence="2" id="KW-1185">Reference proteome</keyword>
<evidence type="ECO:0000313" key="2">
    <source>
        <dbReference type="Proteomes" id="UP000003980"/>
    </source>
</evidence>
<dbReference type="RefSeq" id="WP_009075544.1">
    <property type="nucleotide sequence ID" value="NZ_JH597770.1"/>
</dbReference>
<dbReference type="Proteomes" id="UP000003980">
    <property type="component" value="Unassembled WGS sequence"/>
</dbReference>
<protein>
    <submittedName>
        <fullName evidence="1">Uncharacterized protein</fullName>
    </submittedName>
</protein>
<dbReference type="OrthoDB" id="33090at2157"/>
<dbReference type="STRING" id="671065.MetMK1DRAFT_00032170"/>
<name>H2C9E6_9CREN</name>
<dbReference type="AlphaFoldDB" id="H2C9E6"/>
<dbReference type="EMBL" id="JH597770">
    <property type="protein sequence ID" value="EHP68772.1"/>
    <property type="molecule type" value="Genomic_DNA"/>
</dbReference>